<dbReference type="Pfam" id="PF13245">
    <property type="entry name" value="AAA_19"/>
    <property type="match status" value="1"/>
</dbReference>
<evidence type="ECO:0000313" key="6">
    <source>
        <dbReference type="Proteomes" id="UP000734271"/>
    </source>
</evidence>
<dbReference type="InterPro" id="IPR003583">
    <property type="entry name" value="Hlx-hairpin-Hlx_DNA-bd_motif"/>
</dbReference>
<accession>A0ABS7T0D9</accession>
<sequence length="718" mass="80952">MKLEGIVSNIRYRNDESGYSVMTLETTDSDITIVGTMPLFNEGDRIEVEGEFIYHDKYGEQINVRNVRLKKPSDRDSIIKYLASGNIRGVGKKTAQAIYDVFGTDSLDILYKDPDKLLKVEGIGKKKLEDIKISVEETRDSRRSLEFLQGLRISYNLAMKIYNKYGENTIDIVKSNPYKLIEDIKGIGFSMADALARNMQMESNSAFRISAGLRYIIDFEADFNGHTSLEISYLIDQAAKLLKADKKLIEEQIQADLLAGKLELVEIEGKSYVYSKGLYKAEKSVAMALAKKIKEAYIFDVEIDEDLGGYSEEQKQAIEAAFENMVLVITGGPGTGKTTIINAITSILDKNELTYALAAPTGRAAKRMQEATDSEANTIHRLVGIRPDMPIAEYNEENPIEKDYIIVDEMSMVDIYLMKRLLDAVGESTALILVGDSDQLPSVGPGNVLSDILNSSAQSIRLKKIFRQAGQSNIIVNAHRINEGKYPVLNQPDKDFFFINANGDNFNKALLDLIKDRLPSFYKFDPVRDIEVLALSRKTNWGVDAINKSIQEAINKEKIILKVNDRIFKLNDKVMQVRNNYDLKALNDASNDDGVYNGDIGIVTEIDTNEESLKVEFDDGKIVKYKKEDIKDLDLSYAITVHKSQGSEFKCVIIPMMQVAPMLLTRNLLYTGVTRAKKLVILLGDKRFIKRMVDNNRSNDRNTNLSYWINEMEFILAD</sequence>
<evidence type="ECO:0000259" key="4">
    <source>
        <dbReference type="SMART" id="SM00278"/>
    </source>
</evidence>
<dbReference type="Pfam" id="PF14490">
    <property type="entry name" value="HHH_RecD2"/>
    <property type="match status" value="1"/>
</dbReference>
<keyword evidence="1 3" id="KW-0547">Nucleotide-binding</keyword>
<comment type="function">
    <text evidence="3">DNA-dependent ATPase and ATP-dependent 5'-3' DNA helicase. Has no activity on blunt DNA or DNA with 3'-overhangs, requires at least 10 bases of 5'-ssDNA for helicase activity.</text>
</comment>
<keyword evidence="3" id="KW-0413">Isomerase</keyword>
<dbReference type="InterPro" id="IPR041451">
    <property type="entry name" value="RecD2_SH13"/>
</dbReference>
<comment type="similarity">
    <text evidence="3">Belongs to the RecD family. RecD2 subfamily.</text>
</comment>
<keyword evidence="3" id="KW-0347">Helicase</keyword>
<dbReference type="InterPro" id="IPR050534">
    <property type="entry name" value="Coronavir_polyprotein_1ab"/>
</dbReference>
<dbReference type="Proteomes" id="UP000734271">
    <property type="component" value="Unassembled WGS sequence"/>
</dbReference>
<evidence type="ECO:0000256" key="1">
    <source>
        <dbReference type="ARBA" id="ARBA00022741"/>
    </source>
</evidence>
<dbReference type="InterPro" id="IPR010994">
    <property type="entry name" value="RuvA_2-like"/>
</dbReference>
<dbReference type="CDD" id="cd18809">
    <property type="entry name" value="SF1_C_RecD"/>
    <property type="match status" value="1"/>
</dbReference>
<dbReference type="Pfam" id="PF13538">
    <property type="entry name" value="UvrD_C_2"/>
    <property type="match status" value="1"/>
</dbReference>
<dbReference type="Pfam" id="PF23139">
    <property type="entry name" value="OB_YrrC"/>
    <property type="match status" value="1"/>
</dbReference>
<dbReference type="InterPro" id="IPR055446">
    <property type="entry name" value="RecD2_N_OB"/>
</dbReference>
<feature type="domain" description="Helix-hairpin-helix DNA-binding motif class 1" evidence="4">
    <location>
        <begin position="80"/>
        <end position="101"/>
    </location>
</feature>
<comment type="caution">
    <text evidence="5">The sequence shown here is derived from an EMBL/GenBank/DDBJ whole genome shotgun (WGS) entry which is preliminary data.</text>
</comment>
<feature type="binding site" evidence="3">
    <location>
        <begin position="334"/>
        <end position="338"/>
    </location>
    <ligand>
        <name>ATP</name>
        <dbReference type="ChEBI" id="CHEBI:30616"/>
    </ligand>
</feature>
<reference evidence="5 6" key="1">
    <citation type="submission" date="2021-08" db="EMBL/GenBank/DDBJ databases">
        <title>FDA dAtabase for Regulatory Grade micrObial Sequences (FDA-ARGOS): Supporting development and validation of Infectious Disease Dx tests.</title>
        <authorList>
            <person name="Sproer C."/>
            <person name="Gronow S."/>
            <person name="Severitt S."/>
            <person name="Schroder I."/>
            <person name="Tallon L."/>
            <person name="Sadzewicz L."/>
            <person name="Zhao X."/>
            <person name="Boylan J."/>
            <person name="Ott S."/>
            <person name="Bowen H."/>
            <person name="Vavikolanu K."/>
            <person name="Hazen T."/>
            <person name="Aluvathingal J."/>
            <person name="Nadendla S."/>
            <person name="Lowell S."/>
            <person name="Myers T."/>
            <person name="Yan Y."/>
            <person name="Sichtig H."/>
        </authorList>
    </citation>
    <scope>NUCLEOTIDE SEQUENCE [LARGE SCALE GENOMIC DNA]</scope>
    <source>
        <strain evidence="5 6">FDAARGOS_1460</strain>
    </source>
</reference>
<dbReference type="HAMAP" id="MF_01488">
    <property type="entry name" value="RecD2"/>
    <property type="match status" value="1"/>
</dbReference>
<dbReference type="EC" id="5.6.2.3" evidence="3"/>
<name>A0ABS7T0D9_9FIRM</name>
<protein>
    <recommendedName>
        <fullName evidence="3">ATP-dependent RecD2 DNA helicase</fullName>
        <ecNumber evidence="3">5.6.2.3</ecNumber>
    </recommendedName>
    <alternativeName>
        <fullName evidence="3">DNA 5'-3' helicase subunit RecD2</fullName>
    </alternativeName>
</protein>
<dbReference type="SUPFAM" id="SSF47781">
    <property type="entry name" value="RuvA domain 2-like"/>
    <property type="match status" value="1"/>
</dbReference>
<keyword evidence="3" id="KW-0378">Hydrolase</keyword>
<dbReference type="Pfam" id="PF18335">
    <property type="entry name" value="SH3_13"/>
    <property type="match status" value="1"/>
</dbReference>
<organism evidence="5 6">
    <name type="scientific">Anaerococcus murdochii</name>
    <dbReference type="NCBI Taxonomy" id="411577"/>
    <lineage>
        <taxon>Bacteria</taxon>
        <taxon>Bacillati</taxon>
        <taxon>Bacillota</taxon>
        <taxon>Tissierellia</taxon>
        <taxon>Tissierellales</taxon>
        <taxon>Peptoniphilaceae</taxon>
        <taxon>Anaerococcus</taxon>
    </lineage>
</organism>
<dbReference type="Gene3D" id="1.10.150.20">
    <property type="entry name" value="5' to 3' exonuclease, C-terminal subdomain"/>
    <property type="match status" value="1"/>
</dbReference>
<comment type="catalytic activity">
    <reaction evidence="3">
        <text>ATP + H2O = ADP + phosphate + H(+)</text>
        <dbReference type="Rhea" id="RHEA:13065"/>
        <dbReference type="ChEBI" id="CHEBI:15377"/>
        <dbReference type="ChEBI" id="CHEBI:15378"/>
        <dbReference type="ChEBI" id="CHEBI:30616"/>
        <dbReference type="ChEBI" id="CHEBI:43474"/>
        <dbReference type="ChEBI" id="CHEBI:456216"/>
        <dbReference type="EC" id="5.6.2.3"/>
    </reaction>
</comment>
<evidence type="ECO:0000256" key="3">
    <source>
        <dbReference type="HAMAP-Rule" id="MF_01488"/>
    </source>
</evidence>
<evidence type="ECO:0000256" key="2">
    <source>
        <dbReference type="ARBA" id="ARBA00022840"/>
    </source>
</evidence>
<dbReference type="Gene3D" id="3.40.50.300">
    <property type="entry name" value="P-loop containing nucleotide triphosphate hydrolases"/>
    <property type="match status" value="2"/>
</dbReference>
<dbReference type="InterPro" id="IPR027785">
    <property type="entry name" value="UvrD-like_helicase_C"/>
</dbReference>
<evidence type="ECO:0000313" key="5">
    <source>
        <dbReference type="EMBL" id="MBZ2387252.1"/>
    </source>
</evidence>
<dbReference type="Pfam" id="PF14520">
    <property type="entry name" value="HHH_5"/>
    <property type="match status" value="1"/>
</dbReference>
<dbReference type="PANTHER" id="PTHR43788">
    <property type="entry name" value="DNA2/NAM7 HELICASE FAMILY MEMBER"/>
    <property type="match status" value="1"/>
</dbReference>
<dbReference type="RefSeq" id="WP_223420198.1">
    <property type="nucleotide sequence ID" value="NZ_JAIPME010000002.1"/>
</dbReference>
<keyword evidence="6" id="KW-1185">Reference proteome</keyword>
<keyword evidence="3" id="KW-0238">DNA-binding</keyword>
<feature type="domain" description="Helix-hairpin-helix DNA-binding motif class 1" evidence="4">
    <location>
        <begin position="115"/>
        <end position="134"/>
    </location>
</feature>
<dbReference type="SMART" id="SM00278">
    <property type="entry name" value="HhH1"/>
    <property type="match status" value="3"/>
</dbReference>
<dbReference type="InterPro" id="IPR029493">
    <property type="entry name" value="RecD2-like_HHH"/>
</dbReference>
<dbReference type="Gene3D" id="1.10.10.2220">
    <property type="match status" value="1"/>
</dbReference>
<dbReference type="Gene3D" id="2.30.30.940">
    <property type="match status" value="1"/>
</dbReference>
<dbReference type="CDD" id="cd17933">
    <property type="entry name" value="DEXSc_RecD-like"/>
    <property type="match status" value="1"/>
</dbReference>
<dbReference type="SUPFAM" id="SSF52540">
    <property type="entry name" value="P-loop containing nucleoside triphosphate hydrolases"/>
    <property type="match status" value="2"/>
</dbReference>
<dbReference type="InterPro" id="IPR006345">
    <property type="entry name" value="RecD2"/>
</dbReference>
<dbReference type="NCBIfam" id="TIGR01448">
    <property type="entry name" value="recD_rel"/>
    <property type="match status" value="1"/>
</dbReference>
<proteinExistence type="inferred from homology"/>
<dbReference type="PANTHER" id="PTHR43788:SF6">
    <property type="entry name" value="DNA HELICASE B"/>
    <property type="match status" value="1"/>
</dbReference>
<gene>
    <name evidence="3" type="primary">recD2</name>
    <name evidence="5" type="ORF">K8P03_08150</name>
</gene>
<dbReference type="EMBL" id="JAIPME010000002">
    <property type="protein sequence ID" value="MBZ2387252.1"/>
    <property type="molecule type" value="Genomic_DNA"/>
</dbReference>
<dbReference type="InterPro" id="IPR027417">
    <property type="entry name" value="P-loop_NTPase"/>
</dbReference>
<feature type="domain" description="Helix-hairpin-helix DNA-binding motif class 1" evidence="4">
    <location>
        <begin position="179"/>
        <end position="198"/>
    </location>
</feature>
<keyword evidence="2 3" id="KW-0067">ATP-binding</keyword>